<reference evidence="2" key="1">
    <citation type="submission" date="2022-07" db="EMBL/GenBank/DDBJ databases">
        <title>Genome analysis of Parmales, a sister group of diatoms, reveals the evolutionary specialization of diatoms from phago-mixotrophs to photoautotrophs.</title>
        <authorList>
            <person name="Ban H."/>
            <person name="Sato S."/>
            <person name="Yoshikawa S."/>
            <person name="Kazumasa Y."/>
            <person name="Nakamura Y."/>
            <person name="Ichinomiya M."/>
            <person name="Saitoh K."/>
            <person name="Sato N."/>
            <person name="Blanc-Mathieu R."/>
            <person name="Endo H."/>
            <person name="Kuwata A."/>
            <person name="Ogata H."/>
        </authorList>
    </citation>
    <scope>NUCLEOTIDE SEQUENCE</scope>
</reference>
<feature type="region of interest" description="Disordered" evidence="1">
    <location>
        <begin position="47"/>
        <end position="71"/>
    </location>
</feature>
<name>A0A9W7AJB7_9STRA</name>
<dbReference type="Proteomes" id="UP001165082">
    <property type="component" value="Unassembled WGS sequence"/>
</dbReference>
<dbReference type="OrthoDB" id="10262255at2759"/>
<keyword evidence="3" id="KW-1185">Reference proteome</keyword>
<sequence length="250" mass="29379">MEERLEINKVREKAEEIEKRRGIVAERTLKQAQLSQRIDNIKRIREAAKTANRDARKQKRERTARLKEAEDRKLQLTQAELADKLMRERESKKAEMGALIDEEERRRKNQMFQGAATHQVEETHYDQLLMGAERNAKMKQERAQKAALIYEQTKATARRVVERDAKTRKVTKAKLYKAKDEEIKEKRHDLLIKQKASVANKKYNFAVTRTKEMEIKAKMIDRNVYAQSINDMSLTLAKTKEARRSKKSVV</sequence>
<comment type="caution">
    <text evidence="2">The sequence shown here is derived from an EMBL/GenBank/DDBJ whole genome shotgun (WGS) entry which is preliminary data.</text>
</comment>
<evidence type="ECO:0000256" key="1">
    <source>
        <dbReference type="SAM" id="MobiDB-lite"/>
    </source>
</evidence>
<organism evidence="2 3">
    <name type="scientific">Triparma retinervis</name>
    <dbReference type="NCBI Taxonomy" id="2557542"/>
    <lineage>
        <taxon>Eukaryota</taxon>
        <taxon>Sar</taxon>
        <taxon>Stramenopiles</taxon>
        <taxon>Ochrophyta</taxon>
        <taxon>Bolidophyceae</taxon>
        <taxon>Parmales</taxon>
        <taxon>Triparmaceae</taxon>
        <taxon>Triparma</taxon>
    </lineage>
</organism>
<evidence type="ECO:0000313" key="3">
    <source>
        <dbReference type="Proteomes" id="UP001165082"/>
    </source>
</evidence>
<protein>
    <submittedName>
        <fullName evidence="2">Uncharacterized protein</fullName>
    </submittedName>
</protein>
<gene>
    <name evidence="2" type="ORF">TrRE_jg13482</name>
</gene>
<feature type="non-terminal residue" evidence="2">
    <location>
        <position position="250"/>
    </location>
</feature>
<accession>A0A9W7AJB7</accession>
<dbReference type="EMBL" id="BRXZ01002825">
    <property type="protein sequence ID" value="GMH70995.1"/>
    <property type="molecule type" value="Genomic_DNA"/>
</dbReference>
<evidence type="ECO:0000313" key="2">
    <source>
        <dbReference type="EMBL" id="GMH70995.1"/>
    </source>
</evidence>
<dbReference type="AlphaFoldDB" id="A0A9W7AJB7"/>
<proteinExistence type="predicted"/>